<dbReference type="CDD" id="cd06225">
    <property type="entry name" value="HAMP"/>
    <property type="match status" value="1"/>
</dbReference>
<organism evidence="12 13">
    <name type="scientific">Cohaesibacter marisflavi</name>
    <dbReference type="NCBI Taxonomy" id="655353"/>
    <lineage>
        <taxon>Bacteria</taxon>
        <taxon>Pseudomonadati</taxon>
        <taxon>Pseudomonadota</taxon>
        <taxon>Alphaproteobacteria</taxon>
        <taxon>Hyphomicrobiales</taxon>
        <taxon>Cohaesibacteraceae</taxon>
    </lineage>
</organism>
<dbReference type="SMART" id="SM00304">
    <property type="entry name" value="HAMP"/>
    <property type="match status" value="1"/>
</dbReference>
<dbReference type="Pfam" id="PF00015">
    <property type="entry name" value="MCPsignal"/>
    <property type="match status" value="1"/>
</dbReference>
<evidence type="ECO:0000256" key="7">
    <source>
        <dbReference type="SAM" id="MobiDB-lite"/>
    </source>
</evidence>
<feature type="domain" description="HAMP" evidence="11">
    <location>
        <begin position="337"/>
        <end position="390"/>
    </location>
</feature>
<keyword evidence="2" id="KW-0997">Cell inner membrane</keyword>
<feature type="transmembrane region" description="Helical" evidence="8">
    <location>
        <begin position="317"/>
        <end position="335"/>
    </location>
</feature>
<dbReference type="GO" id="GO:0007165">
    <property type="term" value="P:signal transduction"/>
    <property type="evidence" value="ECO:0007669"/>
    <property type="project" value="UniProtKB-KW"/>
</dbReference>
<sequence>MFNHLKSLSAKIVATVFTLVALTFVADTILTQSISSRVYDKTEQLTDQMHAVVDQKDTQIEQLLSGLLDSKEHTQALSHTLAKSELSAQNQQKQAYLEGTRQGISLSVASLVSNAMMAGEASLAEERIEAMLEDKQIAAINLWRTDGNLAFRDNVTIEAVNSYVDADVFESRKPDPAVSIPAERRATFDKALETLSNKESFDSTLEDDDGNEIPVTYSYFILKNSEDCQSCHDAAIPNRGVLEVAVDSSELIALFEKSDALIKEMDAQAAEEKTALIKASESEKEKVAQQTVRYTAELNESKQAIEDTRKEASMMSMGSKVFFFFVTILLLILALRKLLTTPLRRLTSAMLRLAQNDLSVEATHAHRTDEIGAMSKAIGTFKENAIERQKLEREAQNHMHAQKERQHQIDALFHTFRTRIQEALHTVSNSAERMQQSAASLNHISSATSDRAHSVNQASSHSSENVQMMAAASTEMTSSIEEIGQQVIRTNDLVMTASDEAAATDRKVASLASAAEEIGEVVSLIKDISEQTNLLALNATIEAARAGEAGRGFAVVAAEVKELASQTGKATEDIANRVQTIQSSTGDSVEAIRSIAAKMSEISQYTTAISAAVQEQNASTNEISLNIQQAAEGTKDIVQNISEVASSTEETKSSADEVQAASATVASVATDMRGIIDDFLEKVAAA</sequence>
<dbReference type="PANTHER" id="PTHR32089">
    <property type="entry name" value="METHYL-ACCEPTING CHEMOTAXIS PROTEIN MCPB"/>
    <property type="match status" value="1"/>
</dbReference>
<dbReference type="Proteomes" id="UP000199236">
    <property type="component" value="Unassembled WGS sequence"/>
</dbReference>
<dbReference type="Gene3D" id="3.30.450.290">
    <property type="match status" value="1"/>
</dbReference>
<dbReference type="PROSITE" id="PS50192">
    <property type="entry name" value="T_SNARE"/>
    <property type="match status" value="1"/>
</dbReference>
<keyword evidence="3 5" id="KW-0807">Transducer</keyword>
<dbReference type="Gene3D" id="6.10.340.10">
    <property type="match status" value="1"/>
</dbReference>
<dbReference type="EMBL" id="FOVR01000007">
    <property type="protein sequence ID" value="SFO52709.1"/>
    <property type="molecule type" value="Genomic_DNA"/>
</dbReference>
<proteinExistence type="inferred from homology"/>
<evidence type="ECO:0000259" key="11">
    <source>
        <dbReference type="PROSITE" id="PS50885"/>
    </source>
</evidence>
<feature type="region of interest" description="Disordered" evidence="7">
    <location>
        <begin position="435"/>
        <end position="465"/>
    </location>
</feature>
<keyword evidence="6" id="KW-0175">Coiled coil</keyword>
<feature type="domain" description="Methyl-accepting transducer" evidence="9">
    <location>
        <begin position="405"/>
        <end position="666"/>
    </location>
</feature>
<evidence type="ECO:0000256" key="3">
    <source>
        <dbReference type="ARBA" id="ARBA00023224"/>
    </source>
</evidence>
<evidence type="ECO:0000256" key="5">
    <source>
        <dbReference type="PROSITE-ProRule" id="PRU00284"/>
    </source>
</evidence>
<dbReference type="AlphaFoldDB" id="A0A1I5HX36"/>
<reference evidence="12 13" key="1">
    <citation type="submission" date="2016-10" db="EMBL/GenBank/DDBJ databases">
        <authorList>
            <person name="de Groot N.N."/>
        </authorList>
    </citation>
    <scope>NUCLEOTIDE SEQUENCE [LARGE SCALE GENOMIC DNA]</scope>
    <source>
        <strain evidence="12 13">CGMCC 1.9157</strain>
    </source>
</reference>
<dbReference type="InterPro" id="IPR003660">
    <property type="entry name" value="HAMP_dom"/>
</dbReference>
<gene>
    <name evidence="12" type="ORF">SAMN04488056_107185</name>
</gene>
<comment type="subcellular location">
    <subcellularLocation>
        <location evidence="1">Cell inner membrane</location>
        <topology evidence="1">Multi-pass membrane protein</topology>
    </subcellularLocation>
</comment>
<dbReference type="STRING" id="655353.SAMN04488056_107185"/>
<evidence type="ECO:0000256" key="2">
    <source>
        <dbReference type="ARBA" id="ARBA00022519"/>
    </source>
</evidence>
<accession>A0A1I5HX36</accession>
<dbReference type="GO" id="GO:0006935">
    <property type="term" value="P:chemotaxis"/>
    <property type="evidence" value="ECO:0007669"/>
    <property type="project" value="InterPro"/>
</dbReference>
<dbReference type="InterPro" id="IPR000727">
    <property type="entry name" value="T_SNARE_dom"/>
</dbReference>
<dbReference type="InterPro" id="IPR004090">
    <property type="entry name" value="Chemotax_Me-accpt_rcpt"/>
</dbReference>
<evidence type="ECO:0000259" key="10">
    <source>
        <dbReference type="PROSITE" id="PS50192"/>
    </source>
</evidence>
<comment type="similarity">
    <text evidence="4">Belongs to the methyl-accepting chemotaxis (MCP) protein family.</text>
</comment>
<evidence type="ECO:0000259" key="9">
    <source>
        <dbReference type="PROSITE" id="PS50111"/>
    </source>
</evidence>
<evidence type="ECO:0000256" key="8">
    <source>
        <dbReference type="SAM" id="Phobius"/>
    </source>
</evidence>
<evidence type="ECO:0000256" key="6">
    <source>
        <dbReference type="SAM" id="Coils"/>
    </source>
</evidence>
<dbReference type="PROSITE" id="PS50111">
    <property type="entry name" value="CHEMOTAXIS_TRANSDUC_2"/>
    <property type="match status" value="1"/>
</dbReference>
<dbReference type="Gene3D" id="1.10.287.950">
    <property type="entry name" value="Methyl-accepting chemotaxis protein"/>
    <property type="match status" value="1"/>
</dbReference>
<evidence type="ECO:0000256" key="1">
    <source>
        <dbReference type="ARBA" id="ARBA00004429"/>
    </source>
</evidence>
<keyword evidence="13" id="KW-1185">Reference proteome</keyword>
<keyword evidence="2" id="KW-1003">Cell membrane</keyword>
<keyword evidence="8" id="KW-0812">Transmembrane</keyword>
<dbReference type="Pfam" id="PF00672">
    <property type="entry name" value="HAMP"/>
    <property type="match status" value="1"/>
</dbReference>
<dbReference type="RefSeq" id="WP_090073454.1">
    <property type="nucleotide sequence ID" value="NZ_FOVR01000007.1"/>
</dbReference>
<dbReference type="InterPro" id="IPR004089">
    <property type="entry name" value="MCPsignal_dom"/>
</dbReference>
<name>A0A1I5HX36_9HYPH</name>
<dbReference type="OrthoDB" id="3378718at2"/>
<feature type="coiled-coil region" evidence="6">
    <location>
        <begin position="270"/>
        <end position="311"/>
    </location>
</feature>
<feature type="domain" description="T-SNARE coiled-coil homology" evidence="10">
    <location>
        <begin position="582"/>
        <end position="644"/>
    </location>
</feature>
<evidence type="ECO:0000313" key="12">
    <source>
        <dbReference type="EMBL" id="SFO52709.1"/>
    </source>
</evidence>
<evidence type="ECO:0000256" key="4">
    <source>
        <dbReference type="ARBA" id="ARBA00029447"/>
    </source>
</evidence>
<dbReference type="PANTHER" id="PTHR32089:SF112">
    <property type="entry name" value="LYSOZYME-LIKE PROTEIN-RELATED"/>
    <property type="match status" value="1"/>
</dbReference>
<dbReference type="PRINTS" id="PR00260">
    <property type="entry name" value="CHEMTRNSDUCR"/>
</dbReference>
<dbReference type="SMART" id="SM00283">
    <property type="entry name" value="MA"/>
    <property type="match status" value="1"/>
</dbReference>
<dbReference type="SUPFAM" id="SSF58104">
    <property type="entry name" value="Methyl-accepting chemotaxis protein (MCP) signaling domain"/>
    <property type="match status" value="1"/>
</dbReference>
<protein>
    <submittedName>
        <fullName evidence="12">Methyl-accepting chemotaxis protein</fullName>
    </submittedName>
</protein>
<keyword evidence="8" id="KW-0472">Membrane</keyword>
<dbReference type="GO" id="GO:0004888">
    <property type="term" value="F:transmembrane signaling receptor activity"/>
    <property type="evidence" value="ECO:0007669"/>
    <property type="project" value="InterPro"/>
</dbReference>
<dbReference type="GO" id="GO:0005886">
    <property type="term" value="C:plasma membrane"/>
    <property type="evidence" value="ECO:0007669"/>
    <property type="project" value="UniProtKB-SubCell"/>
</dbReference>
<keyword evidence="8" id="KW-1133">Transmembrane helix</keyword>
<dbReference type="PROSITE" id="PS50885">
    <property type="entry name" value="HAMP"/>
    <property type="match status" value="1"/>
</dbReference>
<evidence type="ECO:0000313" key="13">
    <source>
        <dbReference type="Proteomes" id="UP000199236"/>
    </source>
</evidence>